<reference evidence="1 2" key="1">
    <citation type="journal article" date="2011" name="J. Bacteriol.">
        <title>Complete genome sequence of the industrial strain Ketogulonicigenium vulgare WSH-001.</title>
        <authorList>
            <person name="Liu L."/>
            <person name="Li Y."/>
            <person name="Zhang J."/>
            <person name="Zhou Z."/>
            <person name="Liu J."/>
            <person name="Li X."/>
            <person name="Zhou J."/>
            <person name="Du G."/>
            <person name="Wang L."/>
            <person name="Chen J."/>
        </authorList>
    </citation>
    <scope>NUCLEOTIDE SEQUENCE [LARGE SCALE GENOMIC DNA]</scope>
    <source>
        <strain evidence="1 2">WSH-001</strain>
    </source>
</reference>
<dbReference type="RefSeq" id="WP_013384274.1">
    <property type="nucleotide sequence ID" value="NC_017384.1"/>
</dbReference>
<protein>
    <submittedName>
        <fullName evidence="1">Lipoprotein, putative</fullName>
    </submittedName>
</protein>
<dbReference type="PATRIC" id="fig|759362.5.peg.1006"/>
<dbReference type="PANTHER" id="PTHR41913:SF1">
    <property type="entry name" value="DUF1684 DOMAIN-CONTAINING PROTEIN"/>
    <property type="match status" value="1"/>
</dbReference>
<dbReference type="InterPro" id="IPR012467">
    <property type="entry name" value="DUF1684"/>
</dbReference>
<dbReference type="eggNOG" id="COG3358">
    <property type="taxonomic scope" value="Bacteria"/>
</dbReference>
<keyword evidence="1" id="KW-0449">Lipoprotein</keyword>
<dbReference type="EMBL" id="CP002018">
    <property type="protein sequence ID" value="AEM40814.1"/>
    <property type="molecule type" value="Genomic_DNA"/>
</dbReference>
<name>F9Y5Y9_KETVW</name>
<accession>F9Y5Y9</accession>
<dbReference type="Proteomes" id="UP000000692">
    <property type="component" value="Chromosome"/>
</dbReference>
<proteinExistence type="predicted"/>
<dbReference type="KEGG" id="kvl:KVU_0975"/>
<evidence type="ECO:0000313" key="2">
    <source>
        <dbReference type="Proteomes" id="UP000000692"/>
    </source>
</evidence>
<sequence>MMSYDDWRAARLAGLQADAGWLNITDRVEYGQGTFRIGRAADNDLVLSVGPDHLGTVTRTGSAISFANADGQALPLDHNRVTISDLLLEFTALEGHYAIRVRDLSDQARFAFDGLSYFPADPAWRIRADWVALDAPIQQPIDTVAEIATSVTVTHKAVFHHGGQQVELLATHGSADRPMFVLRDLTARDSTYPAARFVFGEDVTADSVTLDFNKAVTPPCGFTPFATCPLPPPQNILPFRIEAGEKRPRL</sequence>
<gene>
    <name evidence="1" type="ordered locus">KVU_0975</name>
</gene>
<organism evidence="1 2">
    <name type="scientific">Ketogulonicigenium vulgare (strain WSH-001)</name>
    <dbReference type="NCBI Taxonomy" id="759362"/>
    <lineage>
        <taxon>Bacteria</taxon>
        <taxon>Pseudomonadati</taxon>
        <taxon>Pseudomonadota</taxon>
        <taxon>Alphaproteobacteria</taxon>
        <taxon>Rhodobacterales</taxon>
        <taxon>Roseobacteraceae</taxon>
        <taxon>Ketogulonicigenium</taxon>
    </lineage>
</organism>
<dbReference type="PANTHER" id="PTHR41913">
    <property type="entry name" value="DUF1684 DOMAIN-CONTAINING PROTEIN"/>
    <property type="match status" value="1"/>
</dbReference>
<evidence type="ECO:0000313" key="1">
    <source>
        <dbReference type="EMBL" id="AEM40814.1"/>
    </source>
</evidence>
<dbReference type="AlphaFoldDB" id="F9Y5Y9"/>
<dbReference type="Pfam" id="PF07920">
    <property type="entry name" value="DUF1684"/>
    <property type="match status" value="1"/>
</dbReference>
<keyword evidence="2" id="KW-1185">Reference proteome</keyword>
<dbReference type="HOGENOM" id="CLU_093051_0_0_5"/>
<dbReference type="OrthoDB" id="5493262at2"/>